<evidence type="ECO:0000256" key="1">
    <source>
        <dbReference type="SAM" id="MobiDB-lite"/>
    </source>
</evidence>
<name>A0A1S1Q6T5_9ACTN</name>
<dbReference type="AlphaFoldDB" id="A0A1S1Q6T5"/>
<gene>
    <name evidence="2" type="ORF">CC117_06505</name>
</gene>
<dbReference type="OrthoDB" id="4322177at2"/>
<reference evidence="3" key="1">
    <citation type="submission" date="2016-07" db="EMBL/GenBank/DDBJ databases">
        <title>Sequence Frankia sp. strain CcI1.17.</title>
        <authorList>
            <person name="Ghodhbane-Gtari F."/>
            <person name="Swanson E."/>
            <person name="Gueddou A."/>
            <person name="Morris K."/>
            <person name="Hezbri K."/>
            <person name="Ktari A."/>
            <person name="Nouioui I."/>
            <person name="Abebe-Akele F."/>
            <person name="Simpson S."/>
            <person name="Thomas K."/>
            <person name="Gtari M."/>
            <person name="Tisa L.S."/>
            <person name="Hurst S."/>
        </authorList>
    </citation>
    <scope>NUCLEOTIDE SEQUENCE [LARGE SCALE GENOMIC DNA]</scope>
    <source>
        <strain evidence="3">Cc1.17</strain>
    </source>
</reference>
<evidence type="ECO:0000313" key="3">
    <source>
        <dbReference type="Proteomes" id="UP000179627"/>
    </source>
</evidence>
<sequence length="144" mass="15939">MSRPGPRLDPEVPLAQADRLLRGEGVADLRGSWPRICAWLLRLAVEQAVDEVWRAHGRPELMRLPMRAQLLLLPAFVDGAAADEVGSAWYALSRAGHLHAYELAPTAAELRRWHQDLRTLLPRLAQPEPTPPNGMPPNGLRPSG</sequence>
<evidence type="ECO:0000313" key="2">
    <source>
        <dbReference type="EMBL" id="OHV30583.1"/>
    </source>
</evidence>
<dbReference type="RefSeq" id="WP_071089204.1">
    <property type="nucleotide sequence ID" value="NZ_MBLM01000152.1"/>
</dbReference>
<protein>
    <submittedName>
        <fullName evidence="2">Uncharacterized protein</fullName>
    </submittedName>
</protein>
<comment type="caution">
    <text evidence="2">The sequence shown here is derived from an EMBL/GenBank/DDBJ whole genome shotgun (WGS) entry which is preliminary data.</text>
</comment>
<proteinExistence type="predicted"/>
<feature type="region of interest" description="Disordered" evidence="1">
    <location>
        <begin position="122"/>
        <end position="144"/>
    </location>
</feature>
<organism evidence="2 3">
    <name type="scientific">Parafrankia colletiae</name>
    <dbReference type="NCBI Taxonomy" id="573497"/>
    <lineage>
        <taxon>Bacteria</taxon>
        <taxon>Bacillati</taxon>
        <taxon>Actinomycetota</taxon>
        <taxon>Actinomycetes</taxon>
        <taxon>Frankiales</taxon>
        <taxon>Frankiaceae</taxon>
        <taxon>Parafrankia</taxon>
    </lineage>
</organism>
<accession>A0A1S1Q6T5</accession>
<dbReference type="EMBL" id="MBLM01000152">
    <property type="protein sequence ID" value="OHV30583.1"/>
    <property type="molecule type" value="Genomic_DNA"/>
</dbReference>
<keyword evidence="3" id="KW-1185">Reference proteome</keyword>
<dbReference type="Proteomes" id="UP000179627">
    <property type="component" value="Unassembled WGS sequence"/>
</dbReference>